<protein>
    <recommendedName>
        <fullName evidence="6">Coiled-coil domain-containing protein 148</fullName>
    </recommendedName>
</protein>
<dbReference type="PANTHER" id="PTHR21549:SF1">
    <property type="entry name" value="COILED-COIL DOMAIN-CONTAINING PROTEIN 148"/>
    <property type="match status" value="1"/>
</dbReference>
<sequence length="600" mass="71404">MNGRDPRVFYTNQNADYVERLTMRMKNGFSSPMCKPAEYEKLQAIMEAKRQESNLIGHKVQGSLYAAKVTKEKSVLRQHRQVWSSECPRLHKAAKKMEDDIQDFLQQIRPSDRTDTAVFSLQEYELCLERERQAFRRATVEPVLQLRDDLRYRLSEGLNQPLHVHESDWDQVLQQVNVVKEQQANITTKLQDEYNAVEAEVSALGLEDMLSVPSDAETTDVVPRVVVDEDCPYPELKDSLIEAFHSLSERYRERLERIQEQLDQTDRFCGWDEDDHLKFTIIASQYNQDLPNYRSLCMDMLQRAFTHRSRQQLLEHEQQWRWQNFTQSQWRAVKQKWYRDQDELLTRALVTLHEAKHAHQEALDIHRDRQQQRDICDQLHAKLQQWRAQQEEVAGLEAVIAARHQEEEEQRLKREKEKEATVRTQQKEQVKEFYLKQQKRREQVERRDQERLASLRALMVEQAKRDRERVEFRAEMLERRRGEREEREADRQKEEEEKQKRLEALRNQVAVVAEANPERLMADTEAWKCRHGNGEDFELQRPLYSINTYTDSQIVSDPRVRIEQALRQAGLHNTMYAKEVLSTIPPPKPPRRDTKSIIKL</sequence>
<keyword evidence="1 2" id="KW-0175">Coiled coil</keyword>
<keyword evidence="5" id="KW-1185">Reference proteome</keyword>
<evidence type="ECO:0008006" key="6">
    <source>
        <dbReference type="Google" id="ProtNLM"/>
    </source>
</evidence>
<name>A0AAV2JXP6_KNICA</name>
<dbReference type="AlphaFoldDB" id="A0AAV2JXP6"/>
<dbReference type="PANTHER" id="PTHR21549">
    <property type="entry name" value="MUTATED IN BLADDER CANCER 1"/>
    <property type="match status" value="1"/>
</dbReference>
<evidence type="ECO:0000313" key="5">
    <source>
        <dbReference type="Proteomes" id="UP001497482"/>
    </source>
</evidence>
<reference evidence="4 5" key="1">
    <citation type="submission" date="2024-04" db="EMBL/GenBank/DDBJ databases">
        <authorList>
            <person name="Waldvogel A.-M."/>
            <person name="Schoenle A."/>
        </authorList>
    </citation>
    <scope>NUCLEOTIDE SEQUENCE [LARGE SCALE GENOMIC DNA]</scope>
</reference>
<gene>
    <name evidence="4" type="ORF">KC01_LOCUS13035</name>
</gene>
<feature type="coiled-coil region" evidence="2">
    <location>
        <begin position="369"/>
        <end position="425"/>
    </location>
</feature>
<evidence type="ECO:0000256" key="1">
    <source>
        <dbReference type="ARBA" id="ARBA00023054"/>
    </source>
</evidence>
<accession>A0AAV2JXP6</accession>
<dbReference type="EMBL" id="OZ035837">
    <property type="protein sequence ID" value="CAL1582421.1"/>
    <property type="molecule type" value="Genomic_DNA"/>
</dbReference>
<dbReference type="InterPro" id="IPR039902">
    <property type="entry name" value="CCDC148/CCDC112"/>
</dbReference>
<feature type="coiled-coil region" evidence="2">
    <location>
        <begin position="241"/>
        <end position="268"/>
    </location>
</feature>
<organism evidence="4 5">
    <name type="scientific">Knipowitschia caucasica</name>
    <name type="common">Caucasian dwarf goby</name>
    <name type="synonym">Pomatoschistus caucasicus</name>
    <dbReference type="NCBI Taxonomy" id="637954"/>
    <lineage>
        <taxon>Eukaryota</taxon>
        <taxon>Metazoa</taxon>
        <taxon>Chordata</taxon>
        <taxon>Craniata</taxon>
        <taxon>Vertebrata</taxon>
        <taxon>Euteleostomi</taxon>
        <taxon>Actinopterygii</taxon>
        <taxon>Neopterygii</taxon>
        <taxon>Teleostei</taxon>
        <taxon>Neoteleostei</taxon>
        <taxon>Acanthomorphata</taxon>
        <taxon>Gobiaria</taxon>
        <taxon>Gobiiformes</taxon>
        <taxon>Gobioidei</taxon>
        <taxon>Gobiidae</taxon>
        <taxon>Gobiinae</taxon>
        <taxon>Knipowitschia</taxon>
    </lineage>
</organism>
<proteinExistence type="predicted"/>
<dbReference type="Proteomes" id="UP001497482">
    <property type="component" value="Chromosome 15"/>
</dbReference>
<evidence type="ECO:0000313" key="4">
    <source>
        <dbReference type="EMBL" id="CAL1582421.1"/>
    </source>
</evidence>
<evidence type="ECO:0000256" key="2">
    <source>
        <dbReference type="SAM" id="Coils"/>
    </source>
</evidence>
<feature type="region of interest" description="Disordered" evidence="3">
    <location>
        <begin position="478"/>
        <end position="500"/>
    </location>
</feature>
<evidence type="ECO:0000256" key="3">
    <source>
        <dbReference type="SAM" id="MobiDB-lite"/>
    </source>
</evidence>